<dbReference type="InParanoid" id="H1Z0E3"/>
<dbReference type="RefSeq" id="WP_004076050.1">
    <property type="nucleotide sequence ID" value="NZ_CM001436.1"/>
</dbReference>
<dbReference type="InterPro" id="IPR050556">
    <property type="entry name" value="Type_II_TA_system_RNase"/>
</dbReference>
<dbReference type="PANTHER" id="PTHR33653:SF1">
    <property type="entry name" value="RIBONUCLEASE VAPC2"/>
    <property type="match status" value="1"/>
</dbReference>
<dbReference type="OrthoDB" id="11616at2157"/>
<dbReference type="CDD" id="cd09881">
    <property type="entry name" value="PIN_VapC4-5_FitB-like"/>
    <property type="match status" value="1"/>
</dbReference>
<comment type="cofactor">
    <cofactor evidence="1">
        <name>Mg(2+)</name>
        <dbReference type="ChEBI" id="CHEBI:18420"/>
    </cofactor>
</comment>
<evidence type="ECO:0000259" key="7">
    <source>
        <dbReference type="Pfam" id="PF01850"/>
    </source>
</evidence>
<comment type="similarity">
    <text evidence="6">Belongs to the PINc/VapC protein family.</text>
</comment>
<protein>
    <submittedName>
        <fullName evidence="8">PilT protein domain protein</fullName>
    </submittedName>
</protein>
<dbReference type="InterPro" id="IPR002716">
    <property type="entry name" value="PIN_dom"/>
</dbReference>
<dbReference type="AlphaFoldDB" id="H1Z0E3"/>
<organism evidence="8 9">
    <name type="scientific">Methanoplanus limicola DSM 2279</name>
    <dbReference type="NCBI Taxonomy" id="937775"/>
    <lineage>
        <taxon>Archaea</taxon>
        <taxon>Methanobacteriati</taxon>
        <taxon>Methanobacteriota</taxon>
        <taxon>Stenosarchaea group</taxon>
        <taxon>Methanomicrobia</taxon>
        <taxon>Methanomicrobiales</taxon>
        <taxon>Methanomicrobiaceae</taxon>
        <taxon>Methanoplanus</taxon>
    </lineage>
</organism>
<sequence>MIIFDSTFLIDLMKSSNNPNRRRTNLLFQEIKGSGETYATTFVNIFEMYKGIYKSEAKSKTIDSLKYILSEIPVLGFDENYYSEYGKLSSYPENRGTPTGKFDELIAAIALFHGAKVVTNNTKDFSRVPMPEIINH</sequence>
<dbReference type="GO" id="GO:0004518">
    <property type="term" value="F:nuclease activity"/>
    <property type="evidence" value="ECO:0007669"/>
    <property type="project" value="UniProtKB-KW"/>
</dbReference>
<dbReference type="Proteomes" id="UP000005741">
    <property type="component" value="Chromosome"/>
</dbReference>
<dbReference type="GO" id="GO:0046872">
    <property type="term" value="F:metal ion binding"/>
    <property type="evidence" value="ECO:0007669"/>
    <property type="project" value="UniProtKB-KW"/>
</dbReference>
<keyword evidence="3" id="KW-0479">Metal-binding</keyword>
<name>H1Z0E3_9EURY</name>
<keyword evidence="9" id="KW-1185">Reference proteome</keyword>
<dbReference type="STRING" id="937775.Metlim_0263"/>
<dbReference type="EMBL" id="CM001436">
    <property type="protein sequence ID" value="EHQ34410.1"/>
    <property type="molecule type" value="Genomic_DNA"/>
</dbReference>
<evidence type="ECO:0000313" key="9">
    <source>
        <dbReference type="Proteomes" id="UP000005741"/>
    </source>
</evidence>
<dbReference type="SUPFAM" id="SSF88723">
    <property type="entry name" value="PIN domain-like"/>
    <property type="match status" value="1"/>
</dbReference>
<dbReference type="Gene3D" id="3.40.50.1010">
    <property type="entry name" value="5'-nuclease"/>
    <property type="match status" value="1"/>
</dbReference>
<evidence type="ECO:0000256" key="1">
    <source>
        <dbReference type="ARBA" id="ARBA00001946"/>
    </source>
</evidence>
<gene>
    <name evidence="8" type="ORF">Metlim_0263</name>
</gene>
<proteinExistence type="inferred from homology"/>
<dbReference type="PANTHER" id="PTHR33653">
    <property type="entry name" value="RIBONUCLEASE VAPC2"/>
    <property type="match status" value="1"/>
</dbReference>
<evidence type="ECO:0000256" key="3">
    <source>
        <dbReference type="ARBA" id="ARBA00022723"/>
    </source>
</evidence>
<keyword evidence="5" id="KW-0460">Magnesium</keyword>
<keyword evidence="2" id="KW-0540">Nuclease</keyword>
<evidence type="ECO:0000256" key="6">
    <source>
        <dbReference type="ARBA" id="ARBA00038093"/>
    </source>
</evidence>
<dbReference type="InterPro" id="IPR029060">
    <property type="entry name" value="PIN-like_dom_sf"/>
</dbReference>
<feature type="domain" description="PIN" evidence="7">
    <location>
        <begin position="2"/>
        <end position="128"/>
    </location>
</feature>
<reference evidence="8 9" key="1">
    <citation type="submission" date="2011-10" db="EMBL/GenBank/DDBJ databases">
        <title>The Improved High-Quality Draft genome of Methanoplanus limicola DSM 2279.</title>
        <authorList>
            <consortium name="US DOE Joint Genome Institute (JGI-PGF)"/>
            <person name="Lucas S."/>
            <person name="Copeland A."/>
            <person name="Lapidus A."/>
            <person name="Glavina del Rio T."/>
            <person name="Dalin E."/>
            <person name="Tice H."/>
            <person name="Bruce D."/>
            <person name="Goodwin L."/>
            <person name="Pitluck S."/>
            <person name="Peters L."/>
            <person name="Mikhailova N."/>
            <person name="Lu M."/>
            <person name="Kyrpides N."/>
            <person name="Mavromatis K."/>
            <person name="Ivanova N."/>
            <person name="Markowitz V."/>
            <person name="Cheng J.-F."/>
            <person name="Hugenholtz P."/>
            <person name="Woyke T."/>
            <person name="Wu D."/>
            <person name="Wirth R."/>
            <person name="Brambilla E.-M."/>
            <person name="Klenk H.-P."/>
            <person name="Eisen J.A."/>
        </authorList>
    </citation>
    <scope>NUCLEOTIDE SEQUENCE [LARGE SCALE GENOMIC DNA]</scope>
    <source>
        <strain evidence="8 9">DSM 2279</strain>
    </source>
</reference>
<accession>H1Z0E3</accession>
<dbReference type="HOGENOM" id="CLU_118482_3_2_2"/>
<evidence type="ECO:0000313" key="8">
    <source>
        <dbReference type="EMBL" id="EHQ34410.1"/>
    </source>
</evidence>
<evidence type="ECO:0000256" key="5">
    <source>
        <dbReference type="ARBA" id="ARBA00022842"/>
    </source>
</evidence>
<dbReference type="GO" id="GO:0016787">
    <property type="term" value="F:hydrolase activity"/>
    <property type="evidence" value="ECO:0007669"/>
    <property type="project" value="UniProtKB-KW"/>
</dbReference>
<evidence type="ECO:0000256" key="4">
    <source>
        <dbReference type="ARBA" id="ARBA00022801"/>
    </source>
</evidence>
<dbReference type="Pfam" id="PF01850">
    <property type="entry name" value="PIN"/>
    <property type="match status" value="1"/>
</dbReference>
<keyword evidence="4" id="KW-0378">Hydrolase</keyword>
<evidence type="ECO:0000256" key="2">
    <source>
        <dbReference type="ARBA" id="ARBA00022722"/>
    </source>
</evidence>